<accession>A0A1X0ZMC0</accession>
<sequence>MATALILTDNAAEAFHCQQILTDLFDKVRACNTVGGAARELAESSPDLVIVYGLQGFSGQASKAAAQVISGPIPTVLMCPGLHVVGSTDPERSVRVVPPLNRTNTFKALDALGLAGLVKPIHP</sequence>
<evidence type="ECO:0008006" key="3">
    <source>
        <dbReference type="Google" id="ProtNLM"/>
    </source>
</evidence>
<name>A0A1X0ZMC0_PSEPU</name>
<dbReference type="AlphaFoldDB" id="A0A1X0ZMC0"/>
<evidence type="ECO:0000313" key="1">
    <source>
        <dbReference type="EMBL" id="ORL58628.1"/>
    </source>
</evidence>
<protein>
    <recommendedName>
        <fullName evidence="3">Response regulatory domain-containing protein</fullName>
    </recommendedName>
</protein>
<dbReference type="Proteomes" id="UP000193675">
    <property type="component" value="Unassembled WGS sequence"/>
</dbReference>
<evidence type="ECO:0000313" key="2">
    <source>
        <dbReference type="Proteomes" id="UP000193675"/>
    </source>
</evidence>
<dbReference type="EMBL" id="NBWC01000049">
    <property type="protein sequence ID" value="ORL58628.1"/>
    <property type="molecule type" value="Genomic_DNA"/>
</dbReference>
<proteinExistence type="predicted"/>
<organism evidence="1 2">
    <name type="scientific">Pseudomonas putida</name>
    <name type="common">Arthrobacter siderocapsulatus</name>
    <dbReference type="NCBI Taxonomy" id="303"/>
    <lineage>
        <taxon>Bacteria</taxon>
        <taxon>Pseudomonadati</taxon>
        <taxon>Pseudomonadota</taxon>
        <taxon>Gammaproteobacteria</taxon>
        <taxon>Pseudomonadales</taxon>
        <taxon>Pseudomonadaceae</taxon>
        <taxon>Pseudomonas</taxon>
    </lineage>
</organism>
<gene>
    <name evidence="1" type="ORF">B7H17_24125</name>
</gene>
<reference evidence="1 2" key="1">
    <citation type="submission" date="2017-04" db="EMBL/GenBank/DDBJ databases">
        <title>Presence of VIM-2 positive Pseudomonas species in chickens and their surrounding environment.</title>
        <authorList>
            <person name="Zhang R."/>
        </authorList>
    </citation>
    <scope>NUCLEOTIDE SEQUENCE [LARGE SCALE GENOMIC DNA]</scope>
    <source>
        <strain evidence="1 2">DZ-C18</strain>
    </source>
</reference>
<comment type="caution">
    <text evidence="1">The sequence shown here is derived from an EMBL/GenBank/DDBJ whole genome shotgun (WGS) entry which is preliminary data.</text>
</comment>